<feature type="transmembrane region" description="Helical" evidence="4">
    <location>
        <begin position="7"/>
        <end position="25"/>
    </location>
</feature>
<dbReference type="Gene3D" id="1.10.287.950">
    <property type="entry name" value="Methyl-accepting chemotaxis protein"/>
    <property type="match status" value="1"/>
</dbReference>
<dbReference type="PROSITE" id="PS51257">
    <property type="entry name" value="PROKAR_LIPOPROTEIN"/>
    <property type="match status" value="1"/>
</dbReference>
<sequence>MQKETRFTAAGLAIMLACILILWISSPLSNLISLILFAICLVSATAIFKLHQSSLTQLQNELAEKATSTSPSSQYSDDLKQYLQWVEELIPVWAKQLELARFQGDNSVNDLAATFADIRNKLEVAIEASQATSGDMHSETGLTHIIDRADKRLNQILRSLNEAMSGRDELLSEINNLTSIAEELSHMGDEVAGIASQTNLLALNAAIEAARAGEAGRGFAVVADEVRTLSTRSGETGTRITERIGQVNSTLFSTLEKTQKFTKQDVKLIEKAENVIEEVINQYRDSGMKIIESAGHLEEESRMVKSSIEEVIVSLQFQDRVSQMLDQIHINMNKFSPKISQALNDISAGSAVEEINSKQWLSDFKSTYTTVEQVQMHEDQSAETKQAEKSEITFF</sequence>
<accession>A0A5S3V707</accession>
<evidence type="ECO:0000313" key="6">
    <source>
        <dbReference type="EMBL" id="TMO67504.1"/>
    </source>
</evidence>
<dbReference type="Pfam" id="PF00015">
    <property type="entry name" value="MCPsignal"/>
    <property type="match status" value="1"/>
</dbReference>
<evidence type="ECO:0000313" key="7">
    <source>
        <dbReference type="Proteomes" id="UP000307217"/>
    </source>
</evidence>
<dbReference type="GO" id="GO:0016020">
    <property type="term" value="C:membrane"/>
    <property type="evidence" value="ECO:0007669"/>
    <property type="project" value="UniProtKB-SubCell"/>
</dbReference>
<evidence type="ECO:0000256" key="1">
    <source>
        <dbReference type="ARBA" id="ARBA00004370"/>
    </source>
</evidence>
<dbReference type="RefSeq" id="WP_138592305.1">
    <property type="nucleotide sequence ID" value="NZ_PNBX01000055.1"/>
</dbReference>
<feature type="transmembrane region" description="Helical" evidence="4">
    <location>
        <begin position="31"/>
        <end position="50"/>
    </location>
</feature>
<reference evidence="6 7" key="1">
    <citation type="submission" date="2018-01" db="EMBL/GenBank/DDBJ databases">
        <authorList>
            <person name="Paulsen S."/>
            <person name="Gram L.K."/>
        </authorList>
    </citation>
    <scope>NUCLEOTIDE SEQUENCE [LARGE SCALE GENOMIC DNA]</scope>
    <source>
        <strain evidence="6 7">S3790</strain>
    </source>
</reference>
<evidence type="ECO:0000256" key="3">
    <source>
        <dbReference type="PROSITE-ProRule" id="PRU00284"/>
    </source>
</evidence>
<dbReference type="GO" id="GO:0007165">
    <property type="term" value="P:signal transduction"/>
    <property type="evidence" value="ECO:0007669"/>
    <property type="project" value="UniProtKB-KW"/>
</dbReference>
<reference evidence="7" key="2">
    <citation type="submission" date="2019-06" db="EMBL/GenBank/DDBJ databases">
        <title>Co-occurence of chitin degradation, pigmentation and bioactivity in marine Pseudoalteromonas.</title>
        <authorList>
            <person name="Sonnenschein E.C."/>
            <person name="Bech P.K."/>
        </authorList>
    </citation>
    <scope>NUCLEOTIDE SEQUENCE [LARGE SCALE GENOMIC DNA]</scope>
    <source>
        <strain evidence="7">S3790</strain>
    </source>
</reference>
<keyword evidence="4" id="KW-0812">Transmembrane</keyword>
<dbReference type="OrthoDB" id="3288815at2"/>
<dbReference type="SMART" id="SM00283">
    <property type="entry name" value="MA"/>
    <property type="match status" value="1"/>
</dbReference>
<dbReference type="SUPFAM" id="SSF58104">
    <property type="entry name" value="Methyl-accepting chemotaxis protein (MCP) signaling domain"/>
    <property type="match status" value="1"/>
</dbReference>
<keyword evidence="4" id="KW-1133">Transmembrane helix</keyword>
<dbReference type="PANTHER" id="PTHR32089:SF112">
    <property type="entry name" value="LYSOZYME-LIKE PROTEIN-RELATED"/>
    <property type="match status" value="1"/>
</dbReference>
<dbReference type="PROSITE" id="PS50111">
    <property type="entry name" value="CHEMOTAXIS_TRANSDUC_2"/>
    <property type="match status" value="1"/>
</dbReference>
<gene>
    <name evidence="6" type="ORF">CWC19_13225</name>
</gene>
<dbReference type="EMBL" id="PNBX01000055">
    <property type="protein sequence ID" value="TMO67504.1"/>
    <property type="molecule type" value="Genomic_DNA"/>
</dbReference>
<evidence type="ECO:0000256" key="2">
    <source>
        <dbReference type="ARBA" id="ARBA00023224"/>
    </source>
</evidence>
<dbReference type="PANTHER" id="PTHR32089">
    <property type="entry name" value="METHYL-ACCEPTING CHEMOTAXIS PROTEIN MCPB"/>
    <property type="match status" value="1"/>
</dbReference>
<proteinExistence type="predicted"/>
<feature type="domain" description="Methyl-accepting transducer" evidence="5">
    <location>
        <begin position="107"/>
        <end position="249"/>
    </location>
</feature>
<dbReference type="Proteomes" id="UP000307217">
    <property type="component" value="Unassembled WGS sequence"/>
</dbReference>
<protein>
    <submittedName>
        <fullName evidence="6">Chemotaxis protein</fullName>
    </submittedName>
</protein>
<organism evidence="6 7">
    <name type="scientific">Pseudoalteromonas aurantia</name>
    <dbReference type="NCBI Taxonomy" id="43654"/>
    <lineage>
        <taxon>Bacteria</taxon>
        <taxon>Pseudomonadati</taxon>
        <taxon>Pseudomonadota</taxon>
        <taxon>Gammaproteobacteria</taxon>
        <taxon>Alteromonadales</taxon>
        <taxon>Pseudoalteromonadaceae</taxon>
        <taxon>Pseudoalteromonas</taxon>
    </lineage>
</organism>
<keyword evidence="4" id="KW-0472">Membrane</keyword>
<dbReference type="GO" id="GO:0006935">
    <property type="term" value="P:chemotaxis"/>
    <property type="evidence" value="ECO:0007669"/>
    <property type="project" value="UniProtKB-ARBA"/>
</dbReference>
<dbReference type="AlphaFoldDB" id="A0A5S3V707"/>
<keyword evidence="2 3" id="KW-0807">Transducer</keyword>
<evidence type="ECO:0000256" key="4">
    <source>
        <dbReference type="SAM" id="Phobius"/>
    </source>
</evidence>
<comment type="caution">
    <text evidence="6">The sequence shown here is derived from an EMBL/GenBank/DDBJ whole genome shotgun (WGS) entry which is preliminary data.</text>
</comment>
<evidence type="ECO:0000259" key="5">
    <source>
        <dbReference type="PROSITE" id="PS50111"/>
    </source>
</evidence>
<dbReference type="InterPro" id="IPR004089">
    <property type="entry name" value="MCPsignal_dom"/>
</dbReference>
<comment type="subcellular location">
    <subcellularLocation>
        <location evidence="1">Membrane</location>
    </subcellularLocation>
</comment>
<name>A0A5S3V707_9GAMM</name>